<dbReference type="Proteomes" id="UP001652624">
    <property type="component" value="Chromosome 5"/>
</dbReference>
<feature type="compositionally biased region" description="Acidic residues" evidence="2">
    <location>
        <begin position="343"/>
        <end position="354"/>
    </location>
</feature>
<feature type="region of interest" description="Disordered" evidence="2">
    <location>
        <begin position="973"/>
        <end position="1021"/>
    </location>
</feature>
<sequence length="1749" mass="186624">MMPGETHPAAPGTAADLARCQGCASLQQNLNEYVDALITLKQKIINTDNLLTEYQKKCDELQFARRENSTLHRQVEQMLQKVSPLQQCQEELGTLRAELEEKKNSLKVYQHTHQEYTRVREECLRTDAQKKKLEAKVKKLEEAAAKQTQDFKQLRTEKKILEKQFKETQERLDGFSRQKKAKELRHIGTQISNDACGSIDKRKVRLLLQELWLCFNTTHGLPGGGGTSVPEKFPPDSPSFPAPRPLGSPSGSPSRAGGPGRADVQTCPAQPSVQVQGGFSPGYSGRPQAPHLSDDGRDLSDPEAPLDRDLQAAVDFFRLPPPLLSPVPSPPPPPSALAAETYFSEDSDSSEEDSDQHGVPTESASEDEAPGPPGAWAGCGPQEGEASADSRTFSAAQRAPLPKAALALEEPWAQPSEPTGAGQMGLADKAELWMEAREPGRSVQPPHLAPGLLPQQAPPSGPLSPRSPPGGGPLGQPLAMYREALRPVWAVPEHLPQAAPGGRQPGTGERPPLLAVPPKAEAPLIDTSGCKAHLPSASFGQAPQLASGLPLLSAAHGPGGLAAPPSPSAQSLPGPPDTLGLLPEPLQGSTGESDEEPLSGARTPLSTVSEGPDPSGSEQPFSGACPAPRLLFEDTGVQGASRVPREAGPEQQTWDRQTPCRPASLLPNQVSVITTQRRPKPPRPRTPEVSTSCRKLDFESSSDPCSLDQVHYPASRLFSFLSEHFPLPAREPPTTPDMARTAGGDAVRPGSRTPGRLWVSPGSQHSPQQPRPQKPGLASPRGPGAPDLPPAPPRYTGLREQGAADTELESEAPSGSEGEAESEGPAAGMGTGTGTGTRPSLEVGSLTSALQDWDIGALSDTDRLSASEVATCLESCRLRDASSGDSVLECSSRGTRCGSSGRLESLAPAAEQGHRPDSAEGDWAESEEDECSQPAGQLSPRSLRRLRVLLRRLGRELRGGRDGMGALLLHLLDGLGEEPGSPPRPAAQPPTGPAEDPPSPMAAGATQTPDKGLEEEAAAPEEEAALLQCQISTVTSEVISVVVSRDQDLVIQKGDHCTIINGLALDAGGQLIVCGASSDPGPGAPEPTRTPPPASPPPCAQDDISSSGQAANFDKRRLRLRPVRPSVRISADIFQQDLGGLDSPPTASDHTYCHSRPEPARARARPRPPGRPAPAPRAPTLPVLATADTSTPTDGADLARIRREVGAPLPPLLAPLVATPPRAARSASPVISSSSPASPPAPAPAPEDSGGASPPASPLQFCAATPKHALPVPGRLPPRAPAPAPPESSVRILDTMYPELSARARTLSILKGNLQLPRAGPAEGLSCTPTAFVKAGDRAALGDGPRAKRPQASAALRSAKRLRLDCGSPEPELQPEPQPEVAPETVETHDRAIGQALSKLAEAAFDLLPVIRSHVYVGSISRRPVMRDPEKQVVHEFSTTKKHLAECLLRSILAELSAQRASREPPELPYAHALCRVYIGVCRQLGDLERARLLCYSLLKEDFPESEKLTLFVANMWQDVFLSPSVVSTAMQLVARQRARGEVLNCLRALLSWEKNAPMDVGLMVSKLLLTVQLCPETEFQPNERFGDDLSDSTWEHIFAIDLLCCHQKWVWTHDNIISKELWPVMDKWIKYRKGHANIAYTPDIIVASILRLIGRLGQLGLKEGFPAAVRNISSVIGMFIQFARQEDIPWGVQLAAVYALCDLSPSNPTEIFRILEAWRKDTPYSVPAAVEGCLEEVGSLCAEEQEPG</sequence>
<evidence type="ECO:0000313" key="4">
    <source>
        <dbReference type="Proteomes" id="UP001652624"/>
    </source>
</evidence>
<feature type="compositionally biased region" description="Low complexity" evidence="2">
    <location>
        <begin position="445"/>
        <end position="455"/>
    </location>
</feature>
<feature type="compositionally biased region" description="Basic and acidic residues" evidence="2">
    <location>
        <begin position="1151"/>
        <end position="1161"/>
    </location>
</feature>
<feature type="compositionally biased region" description="Basic and acidic residues" evidence="2">
    <location>
        <begin position="428"/>
        <end position="440"/>
    </location>
</feature>
<feature type="region of interest" description="Disordered" evidence="2">
    <location>
        <begin position="556"/>
        <end position="628"/>
    </location>
</feature>
<dbReference type="GeneID" id="103111289"/>
<dbReference type="RefSeq" id="XP_060047117.1">
    <property type="nucleotide sequence ID" value="XM_060191134.1"/>
</dbReference>
<evidence type="ECO:0000313" key="5">
    <source>
        <dbReference type="RefSeq" id="XP_060047117.1"/>
    </source>
</evidence>
<protein>
    <submittedName>
        <fullName evidence="5">Little elongation complex subunit 1 isoform X1</fullName>
    </submittedName>
</protein>
<evidence type="ECO:0000256" key="2">
    <source>
        <dbReference type="SAM" id="MobiDB-lite"/>
    </source>
</evidence>
<feature type="domain" description="Little elongation complex subunit 1 C-terminal" evidence="3">
    <location>
        <begin position="1546"/>
        <end position="1738"/>
    </location>
</feature>
<dbReference type="PANTHER" id="PTHR11852">
    <property type="entry name" value="PLATELET-ACTIVATING FACTOR ACETYLHYDROLASE"/>
    <property type="match status" value="1"/>
</dbReference>
<gene>
    <name evidence="5" type="primary">ICE1</name>
</gene>
<organism evidence="4 5">
    <name type="scientific">Erinaceus europaeus</name>
    <name type="common">Western European hedgehog</name>
    <dbReference type="NCBI Taxonomy" id="9365"/>
    <lineage>
        <taxon>Eukaryota</taxon>
        <taxon>Metazoa</taxon>
        <taxon>Chordata</taxon>
        <taxon>Craniata</taxon>
        <taxon>Vertebrata</taxon>
        <taxon>Euteleostomi</taxon>
        <taxon>Mammalia</taxon>
        <taxon>Eutheria</taxon>
        <taxon>Laurasiatheria</taxon>
        <taxon>Eulipotyphla</taxon>
        <taxon>Erinaceidae</taxon>
        <taxon>Erinaceinae</taxon>
        <taxon>Erinaceus</taxon>
    </lineage>
</organism>
<feature type="compositionally biased region" description="Pro residues" evidence="2">
    <location>
        <begin position="1082"/>
        <end position="1099"/>
    </location>
</feature>
<proteinExistence type="predicted"/>
<feature type="compositionally biased region" description="Pro residues" evidence="2">
    <location>
        <begin position="319"/>
        <end position="335"/>
    </location>
</feature>
<feature type="compositionally biased region" description="Pro residues" evidence="2">
    <location>
        <begin position="1169"/>
        <end position="1179"/>
    </location>
</feature>
<feature type="region of interest" description="Disordered" evidence="2">
    <location>
        <begin position="884"/>
        <end position="938"/>
    </location>
</feature>
<feature type="compositionally biased region" description="Pro residues" evidence="2">
    <location>
        <begin position="456"/>
        <end position="471"/>
    </location>
</feature>
<feature type="compositionally biased region" description="Pro residues" evidence="2">
    <location>
        <begin position="1274"/>
        <end position="1286"/>
    </location>
</feature>
<feature type="compositionally biased region" description="Acidic residues" evidence="2">
    <location>
        <begin position="919"/>
        <end position="931"/>
    </location>
</feature>
<feature type="compositionally biased region" description="Polar residues" evidence="2">
    <location>
        <begin position="688"/>
        <end position="704"/>
    </location>
</feature>
<feature type="compositionally biased region" description="Low complexity" evidence="2">
    <location>
        <begin position="395"/>
        <end position="413"/>
    </location>
</feature>
<reference evidence="5" key="1">
    <citation type="submission" date="2025-08" db="UniProtKB">
        <authorList>
            <consortium name="RefSeq"/>
        </authorList>
    </citation>
    <scope>IDENTIFICATION</scope>
</reference>
<feature type="region of interest" description="Disordered" evidence="2">
    <location>
        <begin position="641"/>
        <end position="708"/>
    </location>
</feature>
<dbReference type="PANTHER" id="PTHR11852:SF4">
    <property type="entry name" value="LITTLE ELONGATION COMPLEX SUBUNIT 1"/>
    <property type="match status" value="1"/>
</dbReference>
<keyword evidence="1" id="KW-0175">Coiled coil</keyword>
<dbReference type="Pfam" id="PF25817">
    <property type="entry name" value="ICE1_C"/>
    <property type="match status" value="1"/>
</dbReference>
<feature type="region of interest" description="Disordered" evidence="2">
    <location>
        <begin position="1076"/>
        <end position="1119"/>
    </location>
</feature>
<feature type="compositionally biased region" description="Low complexity" evidence="2">
    <location>
        <begin position="247"/>
        <end position="256"/>
    </location>
</feature>
<feature type="region of interest" description="Disordered" evidence="2">
    <location>
        <begin position="492"/>
        <end position="520"/>
    </location>
</feature>
<evidence type="ECO:0000259" key="3">
    <source>
        <dbReference type="Pfam" id="PF25817"/>
    </source>
</evidence>
<feature type="region of interest" description="Disordered" evidence="2">
    <location>
        <begin position="1224"/>
        <end position="1289"/>
    </location>
</feature>
<feature type="region of interest" description="Disordered" evidence="2">
    <location>
        <begin position="728"/>
        <end position="842"/>
    </location>
</feature>
<feature type="region of interest" description="Disordered" evidence="2">
    <location>
        <begin position="1137"/>
        <end position="1194"/>
    </location>
</feature>
<accession>A0ABM3XE63</accession>
<feature type="compositionally biased region" description="Low complexity" evidence="2">
    <location>
        <begin position="1224"/>
        <end position="1236"/>
    </location>
</feature>
<feature type="compositionally biased region" description="Pro residues" evidence="2">
    <location>
        <begin position="235"/>
        <end position="246"/>
    </location>
</feature>
<feature type="compositionally biased region" description="Polar residues" evidence="2">
    <location>
        <begin position="267"/>
        <end position="277"/>
    </location>
</feature>
<feature type="compositionally biased region" description="Low complexity" evidence="2">
    <location>
        <begin position="811"/>
        <end position="826"/>
    </location>
</feature>
<evidence type="ECO:0000256" key="1">
    <source>
        <dbReference type="SAM" id="Coils"/>
    </source>
</evidence>
<name>A0ABM3XE63_ERIEU</name>
<feature type="coiled-coil region" evidence="1">
    <location>
        <begin position="23"/>
        <end position="178"/>
    </location>
</feature>
<feature type="compositionally biased region" description="Pro residues" evidence="2">
    <location>
        <begin position="980"/>
        <end position="1000"/>
    </location>
</feature>
<keyword evidence="4" id="KW-1185">Reference proteome</keyword>
<feature type="compositionally biased region" description="Basic and acidic residues" evidence="2">
    <location>
        <begin position="292"/>
        <end position="310"/>
    </location>
</feature>
<feature type="region of interest" description="Disordered" evidence="2">
    <location>
        <begin position="224"/>
        <end position="479"/>
    </location>
</feature>
<dbReference type="InterPro" id="IPR057881">
    <property type="entry name" value="ICE1_C"/>
</dbReference>
<feature type="compositionally biased region" description="Low complexity" evidence="2">
    <location>
        <begin position="568"/>
        <end position="586"/>
    </location>
</feature>
<feature type="compositionally biased region" description="Low complexity" evidence="2">
    <location>
        <begin position="890"/>
        <end position="902"/>
    </location>
</feature>